<dbReference type="SUPFAM" id="SSF53756">
    <property type="entry name" value="UDP-Glycosyltransferase/glycogen phosphorylase"/>
    <property type="match status" value="1"/>
</dbReference>
<evidence type="ECO:0000313" key="5">
    <source>
        <dbReference type="Proteomes" id="UP001597601"/>
    </source>
</evidence>
<sequence>MKDTNCGYFYFGKGLGNALIEENKDKFDLTYYLFRNTSYKFVGKLAILYLSFFDKIFFTKRTKFDLVHFSDQTCRLKPWKVNAKKIMTVHDMNKVHLKYSKPHRIGIYLKRLKKRIDYCDKIVAISKFVANDICHYFPEAKDKITVIYNGADKLTVPDNHTPTIIPNAHFLFTVGLLSVQKGFHLLPALLHGNTYELIIAGIETPHKQKILEESKKWGCLDRVRIIGPITEDDKAWYFKNCTAFLFPSIAEGFGLPVIEALHFGKPIFLSKYTSLPEVGGDAAYYFNSFEPRDMQKVFNEGMADFEINDRTDEMIAQADKFTWQNAAKSYLKLYEDCLK</sequence>
<gene>
    <name evidence="4" type="ORF">ACFSYC_02920</name>
</gene>
<reference evidence="5" key="1">
    <citation type="journal article" date="2019" name="Int. J. Syst. Evol. Microbiol.">
        <title>The Global Catalogue of Microorganisms (GCM) 10K type strain sequencing project: providing services to taxonomists for standard genome sequencing and annotation.</title>
        <authorList>
            <consortium name="The Broad Institute Genomics Platform"/>
            <consortium name="The Broad Institute Genome Sequencing Center for Infectious Disease"/>
            <person name="Wu L."/>
            <person name="Ma J."/>
        </authorList>
    </citation>
    <scope>NUCLEOTIDE SEQUENCE [LARGE SCALE GENOMIC DNA]</scope>
    <source>
        <strain evidence="5">KCTC 52232</strain>
    </source>
</reference>
<accession>A0ABW5XK84</accession>
<dbReference type="InterPro" id="IPR001296">
    <property type="entry name" value="Glyco_trans_1"/>
</dbReference>
<dbReference type="PANTHER" id="PTHR46401">
    <property type="entry name" value="GLYCOSYLTRANSFERASE WBBK-RELATED"/>
    <property type="match status" value="1"/>
</dbReference>
<dbReference type="Pfam" id="PF00534">
    <property type="entry name" value="Glycos_transf_1"/>
    <property type="match status" value="1"/>
</dbReference>
<dbReference type="InterPro" id="IPR028098">
    <property type="entry name" value="Glyco_trans_4-like_N"/>
</dbReference>
<evidence type="ECO:0000259" key="2">
    <source>
        <dbReference type="Pfam" id="PF00534"/>
    </source>
</evidence>
<keyword evidence="5" id="KW-1185">Reference proteome</keyword>
<organism evidence="4 5">
    <name type="scientific">Mucilaginibacter antarcticus</name>
    <dbReference type="NCBI Taxonomy" id="1855725"/>
    <lineage>
        <taxon>Bacteria</taxon>
        <taxon>Pseudomonadati</taxon>
        <taxon>Bacteroidota</taxon>
        <taxon>Sphingobacteriia</taxon>
        <taxon>Sphingobacteriales</taxon>
        <taxon>Sphingobacteriaceae</taxon>
        <taxon>Mucilaginibacter</taxon>
    </lineage>
</organism>
<proteinExistence type="predicted"/>
<evidence type="ECO:0000259" key="3">
    <source>
        <dbReference type="Pfam" id="PF13439"/>
    </source>
</evidence>
<comment type="caution">
    <text evidence="4">The sequence shown here is derived from an EMBL/GenBank/DDBJ whole genome shotgun (WGS) entry which is preliminary data.</text>
</comment>
<keyword evidence="1" id="KW-0808">Transferase</keyword>
<dbReference type="RefSeq" id="WP_377123336.1">
    <property type="nucleotide sequence ID" value="NZ_JBHUON010000002.1"/>
</dbReference>
<feature type="domain" description="Glycosyl transferase family 1" evidence="2">
    <location>
        <begin position="168"/>
        <end position="314"/>
    </location>
</feature>
<protein>
    <submittedName>
        <fullName evidence="4">Glycosyltransferase family 4 protein</fullName>
    </submittedName>
</protein>
<name>A0ABW5XK84_9SPHI</name>
<evidence type="ECO:0000313" key="4">
    <source>
        <dbReference type="EMBL" id="MFD2863629.1"/>
    </source>
</evidence>
<evidence type="ECO:0000256" key="1">
    <source>
        <dbReference type="ARBA" id="ARBA00022679"/>
    </source>
</evidence>
<dbReference type="Gene3D" id="3.40.50.2000">
    <property type="entry name" value="Glycogen Phosphorylase B"/>
    <property type="match status" value="2"/>
</dbReference>
<dbReference type="PANTHER" id="PTHR46401:SF2">
    <property type="entry name" value="GLYCOSYLTRANSFERASE WBBK-RELATED"/>
    <property type="match status" value="1"/>
</dbReference>
<dbReference type="Proteomes" id="UP001597601">
    <property type="component" value="Unassembled WGS sequence"/>
</dbReference>
<dbReference type="CDD" id="cd03809">
    <property type="entry name" value="GT4_MtfB-like"/>
    <property type="match status" value="1"/>
</dbReference>
<dbReference type="EMBL" id="JBHUON010000002">
    <property type="protein sequence ID" value="MFD2863629.1"/>
    <property type="molecule type" value="Genomic_DNA"/>
</dbReference>
<feature type="domain" description="Glycosyltransferase subfamily 4-like N-terminal" evidence="3">
    <location>
        <begin position="59"/>
        <end position="152"/>
    </location>
</feature>
<dbReference type="Pfam" id="PF13439">
    <property type="entry name" value="Glyco_transf_4"/>
    <property type="match status" value="1"/>
</dbReference>